<feature type="transmembrane region" description="Helical" evidence="19">
    <location>
        <begin position="571"/>
        <end position="589"/>
    </location>
</feature>
<evidence type="ECO:0000259" key="21">
    <source>
        <dbReference type="PROSITE" id="PS50108"/>
    </source>
</evidence>
<dbReference type="SMART" id="SM00219">
    <property type="entry name" value="TyrKc"/>
    <property type="match status" value="1"/>
</dbReference>
<evidence type="ECO:0000256" key="18">
    <source>
        <dbReference type="SAM" id="MobiDB-lite"/>
    </source>
</evidence>
<comment type="pathway">
    <text evidence="4">Protein modification; protein ubiquitination.</text>
</comment>
<dbReference type="InterPro" id="IPR000719">
    <property type="entry name" value="Prot_kinase_dom"/>
</dbReference>
<comment type="catalytic activity">
    <reaction evidence="17">
        <text>L-seryl-[protein] + ATP = O-phospho-L-seryl-[protein] + ADP + H(+)</text>
        <dbReference type="Rhea" id="RHEA:17989"/>
        <dbReference type="Rhea" id="RHEA-COMP:9863"/>
        <dbReference type="Rhea" id="RHEA-COMP:11604"/>
        <dbReference type="ChEBI" id="CHEBI:15378"/>
        <dbReference type="ChEBI" id="CHEBI:29999"/>
        <dbReference type="ChEBI" id="CHEBI:30616"/>
        <dbReference type="ChEBI" id="CHEBI:83421"/>
        <dbReference type="ChEBI" id="CHEBI:456216"/>
        <dbReference type="EC" id="2.7.11.1"/>
    </reaction>
</comment>
<keyword evidence="11" id="KW-0833">Ubl conjugation pathway</keyword>
<dbReference type="PROSITE" id="PS50011">
    <property type="entry name" value="PROTEIN_KINASE_DOM"/>
    <property type="match status" value="1"/>
</dbReference>
<evidence type="ECO:0000256" key="2">
    <source>
        <dbReference type="ARBA" id="ARBA00001946"/>
    </source>
</evidence>
<comment type="catalytic activity">
    <reaction evidence="16">
        <text>L-threonyl-[protein] + ATP = O-phospho-L-threonyl-[protein] + ADP + H(+)</text>
        <dbReference type="Rhea" id="RHEA:46608"/>
        <dbReference type="Rhea" id="RHEA-COMP:11060"/>
        <dbReference type="Rhea" id="RHEA-COMP:11605"/>
        <dbReference type="ChEBI" id="CHEBI:15378"/>
        <dbReference type="ChEBI" id="CHEBI:30013"/>
        <dbReference type="ChEBI" id="CHEBI:30616"/>
        <dbReference type="ChEBI" id="CHEBI:61977"/>
        <dbReference type="ChEBI" id="CHEBI:456216"/>
        <dbReference type="EC" id="2.7.11.1"/>
    </reaction>
</comment>
<keyword evidence="23" id="KW-1185">Reference proteome</keyword>
<dbReference type="EC" id="2.3.2.27" evidence="6"/>
<evidence type="ECO:0000256" key="1">
    <source>
        <dbReference type="ARBA" id="ARBA00000900"/>
    </source>
</evidence>
<evidence type="ECO:0000256" key="13">
    <source>
        <dbReference type="ARBA" id="ARBA00022842"/>
    </source>
</evidence>
<evidence type="ECO:0000256" key="12">
    <source>
        <dbReference type="ARBA" id="ARBA00022840"/>
    </source>
</evidence>
<evidence type="ECO:0000256" key="14">
    <source>
        <dbReference type="ARBA" id="ARBA00022989"/>
    </source>
</evidence>
<dbReference type="Gene3D" id="1.10.510.10">
    <property type="entry name" value="Transferase(Phosphotransferase) domain 1"/>
    <property type="match status" value="1"/>
</dbReference>
<dbReference type="Proteomes" id="UP000053815">
    <property type="component" value="Unassembled WGS sequence"/>
</dbReference>
<dbReference type="InterPro" id="IPR051931">
    <property type="entry name" value="PAK3-like"/>
</dbReference>
<feature type="region of interest" description="Disordered" evidence="18">
    <location>
        <begin position="430"/>
        <end position="452"/>
    </location>
</feature>
<dbReference type="Pfam" id="PF00069">
    <property type="entry name" value="Pkinase"/>
    <property type="match status" value="1"/>
</dbReference>
<dbReference type="FunFam" id="1.10.510.10:FF:000768">
    <property type="entry name" value="Non-specific serine/threonine protein kinase"/>
    <property type="match status" value="1"/>
</dbReference>
<comment type="subcellular location">
    <subcellularLocation>
        <location evidence="3">Endomembrane system</location>
        <topology evidence="3">Multi-pass membrane protein</topology>
    </subcellularLocation>
</comment>
<keyword evidence="9" id="KW-0479">Metal-binding</keyword>
<dbReference type="InterPro" id="IPR013083">
    <property type="entry name" value="Znf_RING/FYVE/PHD"/>
</dbReference>
<dbReference type="InterPro" id="IPR011009">
    <property type="entry name" value="Kinase-like_dom_sf"/>
</dbReference>
<evidence type="ECO:0000259" key="20">
    <source>
        <dbReference type="PROSITE" id="PS50011"/>
    </source>
</evidence>
<keyword evidence="14 19" id="KW-1133">Transmembrane helix</keyword>
<sequence>MDTTSPTNEEQRAAQRQQVNRSSFYMLLFLFSLLFFNFSDDSSVRTGKSTKSDILDNLEQEKELLNNLTFGVNVTHPLPHSLEAPLQDLWAIEELPKSHYYHNITGIFRGEWKNSNISVPEYVNKTAMEQARHTFQFDGPGSFSLNLKSTVTLDKDIDYIEGYIRLKDADKSDSGALLLAGGVHFLNNGSLYMMAVPEGFAIPLDDLLHMLPTNETLVAARNVIDEQIDKRIDELKREKYWAWQGVDGSDDSANLPFTCQFQLFGQLHPVPSHIKMSELLEYERELQYPQGISTIDPPPLLLSTEMYSPNCELLISSRKTDGIKIENYYSKAVVYAGIASVIAVIQIFSLIHQMEYTPTPSSVSNVSYWTIAMQAIMDGYLCLLYITTGVVVENVFIPFATAAFFTFVLVSVFGMRYLLVVWRIQRPESIRPSSPAPTAAADGDADNDRRAPDTENLIPVANVRRPNTAEVSNPQRDITYLYYKLYAVLLLGLFLFYQSVTRSAFVQNIIVGTLGFLFYSFWVPQIVRNVFRGCRHPLSHRYILVMSTTRLGIPLYFYGCPNNLIGHQSTPWVYALVAYVAVQVMILFLQDTFGPRFFVPSRYLPQTYNYHPILSVDDEETNQDPTGKPPQSKDCAICMLPIDTNHHGHSSLNVLSRTNYMITPCHHMFHTECLEKLTINGQYHINAQSTRPTSSSWRHIISQLSKTVSETTIDEKPTKNDFFIDSIQFEDVQTKQPLRDFIVIKDVQQGLPDVWQSNLPSDDVLDTHYVTPHLVPSPVKPERDPSTLQKAPTLIGKPYNVQHNVHVQVGKYGFKGLPIKWQKILLASGVPEEVVKNNPATVEKLMHNIRMPDSLQSNAAHHASPDKPSTSTTTTISSSLSTHTIEEEPSDEQDHEEYQKQQQQNDQLPMGYAPPSRARSSKLLHLSLFKSSTDIPPLPEIEDPTTTYNTINNNTSINNNSTDSHLALNSNFIDDLVDAADPIKLYTDLILIAEGESGPMYAAKHITTKRIVAIKKIPHTAQEKLSKIRNELTTMKMSRHPNVVEFIACYTTPDDIWVVMECMDVSLADIISISESPRMREDQIARVARDTLRALCRIHRLNRIHRDIRSDNILLNMRGEIKLADFGHCAQLSKTQPERNSIVGTPYWMAPEVIKGLQYNAKVDIWSLGVVLIEMAEGDPPYVEYPPLRALFLIVSNGLPPLKEPDRWSDQFKDFLSLCTTVNQEERPDADTLLKHPFLRSVGTTEDMIELIEDTRRLELLEQEAEEEQTEDLEVGHS</sequence>
<comment type="catalytic activity">
    <reaction evidence="1">
        <text>S-ubiquitinyl-[E2 ubiquitin-conjugating enzyme]-L-cysteine + [acceptor protein]-L-lysine = [E2 ubiquitin-conjugating enzyme]-L-cysteine + N(6)-ubiquitinyl-[acceptor protein]-L-lysine.</text>
        <dbReference type="EC" id="2.3.2.27"/>
    </reaction>
</comment>
<feature type="region of interest" description="Disordered" evidence="18">
    <location>
        <begin position="857"/>
        <end position="917"/>
    </location>
</feature>
<dbReference type="InterPro" id="IPR020635">
    <property type="entry name" value="Tyr_kinase_cat_dom"/>
</dbReference>
<gene>
    <name evidence="22" type="ORF">MAM1_0004d00538</name>
</gene>
<dbReference type="GO" id="GO:0061630">
    <property type="term" value="F:ubiquitin protein ligase activity"/>
    <property type="evidence" value="ECO:0007669"/>
    <property type="project" value="UniProtKB-EC"/>
</dbReference>
<feature type="compositionally biased region" description="Low complexity" evidence="18">
    <location>
        <begin position="869"/>
        <end position="883"/>
    </location>
</feature>
<evidence type="ECO:0000256" key="6">
    <source>
        <dbReference type="ARBA" id="ARBA00012483"/>
    </source>
</evidence>
<keyword evidence="15 19" id="KW-0472">Membrane</keyword>
<dbReference type="SUPFAM" id="SSF56112">
    <property type="entry name" value="Protein kinase-like (PK-like)"/>
    <property type="match status" value="1"/>
</dbReference>
<feature type="domain" description="CRIB" evidence="21">
    <location>
        <begin position="795"/>
        <end position="808"/>
    </location>
</feature>
<feature type="compositionally biased region" description="Low complexity" evidence="18">
    <location>
        <begin position="430"/>
        <end position="442"/>
    </location>
</feature>
<evidence type="ECO:0000256" key="17">
    <source>
        <dbReference type="ARBA" id="ARBA00048679"/>
    </source>
</evidence>
<dbReference type="Gene3D" id="3.30.200.20">
    <property type="entry name" value="Phosphorylase Kinase, domain 1"/>
    <property type="match status" value="1"/>
</dbReference>
<evidence type="ECO:0000256" key="8">
    <source>
        <dbReference type="ARBA" id="ARBA00022692"/>
    </source>
</evidence>
<dbReference type="GO" id="GO:0005524">
    <property type="term" value="F:ATP binding"/>
    <property type="evidence" value="ECO:0007669"/>
    <property type="project" value="UniProtKB-KW"/>
</dbReference>
<feature type="transmembrane region" description="Helical" evidence="19">
    <location>
        <begin position="332"/>
        <end position="351"/>
    </location>
</feature>
<evidence type="ECO:0000313" key="22">
    <source>
        <dbReference type="EMBL" id="GAN01107.1"/>
    </source>
</evidence>
<accession>A0A0C9MDP2</accession>
<dbReference type="InterPro" id="IPR000095">
    <property type="entry name" value="CRIB_dom"/>
</dbReference>
<proteinExistence type="inferred from homology"/>
<dbReference type="GO" id="GO:0012505">
    <property type="term" value="C:endomembrane system"/>
    <property type="evidence" value="ECO:0007669"/>
    <property type="project" value="UniProtKB-SubCell"/>
</dbReference>
<dbReference type="Gene3D" id="3.30.40.10">
    <property type="entry name" value="Zinc/RING finger domain, C3HC4 (zinc finger)"/>
    <property type="match status" value="1"/>
</dbReference>
<feature type="transmembrane region" description="Helical" evidence="19">
    <location>
        <begin position="480"/>
        <end position="497"/>
    </location>
</feature>
<dbReference type="EMBL" id="DF836293">
    <property type="protein sequence ID" value="GAN01107.1"/>
    <property type="molecule type" value="Genomic_DNA"/>
</dbReference>
<feature type="transmembrane region" description="Helical" evidence="19">
    <location>
        <begin position="371"/>
        <end position="392"/>
    </location>
</feature>
<evidence type="ECO:0000256" key="15">
    <source>
        <dbReference type="ARBA" id="ARBA00023136"/>
    </source>
</evidence>
<feature type="transmembrane region" description="Helical" evidence="19">
    <location>
        <begin position="542"/>
        <end position="559"/>
    </location>
</feature>
<evidence type="ECO:0000256" key="11">
    <source>
        <dbReference type="ARBA" id="ARBA00022786"/>
    </source>
</evidence>
<evidence type="ECO:0000313" key="23">
    <source>
        <dbReference type="Proteomes" id="UP000053815"/>
    </source>
</evidence>
<dbReference type="SUPFAM" id="SSF57850">
    <property type="entry name" value="RING/U-box"/>
    <property type="match status" value="1"/>
</dbReference>
<dbReference type="OrthoDB" id="9984778at2759"/>
<dbReference type="PROSITE" id="PS50108">
    <property type="entry name" value="CRIB"/>
    <property type="match status" value="1"/>
</dbReference>
<dbReference type="InterPro" id="IPR036936">
    <property type="entry name" value="CRIB_dom_sf"/>
</dbReference>
<comment type="cofactor">
    <cofactor evidence="2">
        <name>Mg(2+)</name>
        <dbReference type="ChEBI" id="CHEBI:18420"/>
    </cofactor>
</comment>
<dbReference type="PANTHER" id="PTHR45832">
    <property type="entry name" value="SERINE/THREONINE-PROTEIN KINASE SAMKA-RELATED-RELATED"/>
    <property type="match status" value="1"/>
</dbReference>
<keyword evidence="7" id="KW-0808">Transferase</keyword>
<evidence type="ECO:0000256" key="7">
    <source>
        <dbReference type="ARBA" id="ARBA00022679"/>
    </source>
</evidence>
<keyword evidence="13" id="KW-0460">Magnesium</keyword>
<name>A0A0C9MDP2_9FUNG</name>
<dbReference type="PANTHER" id="PTHR45832:SF22">
    <property type="entry name" value="SERINE_THREONINE-PROTEIN KINASE SAMKA-RELATED"/>
    <property type="match status" value="1"/>
</dbReference>
<protein>
    <recommendedName>
        <fullName evidence="6">RING-type E3 ubiquitin transferase</fullName>
        <ecNumber evidence="6">2.3.2.27</ecNumber>
    </recommendedName>
</protein>
<dbReference type="GO" id="GO:0106310">
    <property type="term" value="F:protein serine kinase activity"/>
    <property type="evidence" value="ECO:0007669"/>
    <property type="project" value="RHEA"/>
</dbReference>
<keyword evidence="12" id="KW-0067">ATP-binding</keyword>
<evidence type="ECO:0000256" key="9">
    <source>
        <dbReference type="ARBA" id="ARBA00022723"/>
    </source>
</evidence>
<feature type="transmembrane region" description="Helical" evidence="19">
    <location>
        <begin position="399"/>
        <end position="419"/>
    </location>
</feature>
<comment type="similarity">
    <text evidence="5">Belongs to the protein kinase superfamily. STE Ser/Thr protein kinase family. STE20 subfamily.</text>
</comment>
<dbReference type="STRING" id="91626.A0A0C9MDP2"/>
<dbReference type="Pfam" id="PF11145">
    <property type="entry name" value="DUF2921"/>
    <property type="match status" value="2"/>
</dbReference>
<keyword evidence="8 19" id="KW-0812">Transmembrane</keyword>
<feature type="transmembrane region" description="Helical" evidence="19">
    <location>
        <begin position="504"/>
        <end position="522"/>
    </location>
</feature>
<dbReference type="GO" id="GO:0046872">
    <property type="term" value="F:metal ion binding"/>
    <property type="evidence" value="ECO:0007669"/>
    <property type="project" value="UniProtKB-KW"/>
</dbReference>
<reference evidence="22" key="1">
    <citation type="submission" date="2014-09" db="EMBL/GenBank/DDBJ databases">
        <title>Draft genome sequence of an oleaginous Mucoromycotina fungus Mucor ambiguus NBRC6742.</title>
        <authorList>
            <person name="Takeda I."/>
            <person name="Yamane N."/>
            <person name="Morita T."/>
            <person name="Tamano K."/>
            <person name="Machida M."/>
            <person name="Baker S."/>
            <person name="Koike H."/>
        </authorList>
    </citation>
    <scope>NUCLEOTIDE SEQUENCE</scope>
    <source>
        <strain evidence="22">NBRC 6742</strain>
    </source>
</reference>
<evidence type="ECO:0000256" key="19">
    <source>
        <dbReference type="SAM" id="Phobius"/>
    </source>
</evidence>
<evidence type="ECO:0000256" key="4">
    <source>
        <dbReference type="ARBA" id="ARBA00004906"/>
    </source>
</evidence>
<feature type="domain" description="Protein kinase" evidence="20">
    <location>
        <begin position="986"/>
        <end position="1239"/>
    </location>
</feature>
<evidence type="ECO:0000256" key="16">
    <source>
        <dbReference type="ARBA" id="ARBA00047899"/>
    </source>
</evidence>
<dbReference type="Gene3D" id="3.90.810.10">
    <property type="entry name" value="CRIB domain"/>
    <property type="match status" value="1"/>
</dbReference>
<evidence type="ECO:0000256" key="5">
    <source>
        <dbReference type="ARBA" id="ARBA00008874"/>
    </source>
</evidence>
<keyword evidence="10" id="KW-0547">Nucleotide-binding</keyword>
<dbReference type="InterPro" id="IPR021319">
    <property type="entry name" value="DUF2921"/>
</dbReference>
<dbReference type="AlphaFoldDB" id="A0A0C9MDP2"/>
<dbReference type="Pfam" id="PF00786">
    <property type="entry name" value="PBD"/>
    <property type="match status" value="1"/>
</dbReference>
<organism evidence="22">
    <name type="scientific">Mucor ambiguus</name>
    <dbReference type="NCBI Taxonomy" id="91626"/>
    <lineage>
        <taxon>Eukaryota</taxon>
        <taxon>Fungi</taxon>
        <taxon>Fungi incertae sedis</taxon>
        <taxon>Mucoromycota</taxon>
        <taxon>Mucoromycotina</taxon>
        <taxon>Mucoromycetes</taxon>
        <taxon>Mucorales</taxon>
        <taxon>Mucorineae</taxon>
        <taxon>Mucoraceae</taxon>
        <taxon>Mucor</taxon>
    </lineage>
</organism>
<dbReference type="CDD" id="cd06614">
    <property type="entry name" value="STKc_PAK"/>
    <property type="match status" value="1"/>
</dbReference>
<feature type="transmembrane region" description="Helical" evidence="19">
    <location>
        <begin position="22"/>
        <end position="39"/>
    </location>
</feature>
<dbReference type="GO" id="GO:0004713">
    <property type="term" value="F:protein tyrosine kinase activity"/>
    <property type="evidence" value="ECO:0007669"/>
    <property type="project" value="InterPro"/>
</dbReference>
<evidence type="ECO:0000256" key="10">
    <source>
        <dbReference type="ARBA" id="ARBA00022741"/>
    </source>
</evidence>
<keyword evidence="22" id="KW-0418">Kinase</keyword>
<dbReference type="GO" id="GO:0004674">
    <property type="term" value="F:protein serine/threonine kinase activity"/>
    <property type="evidence" value="ECO:0007669"/>
    <property type="project" value="UniProtKB-EC"/>
</dbReference>
<evidence type="ECO:0000256" key="3">
    <source>
        <dbReference type="ARBA" id="ARBA00004127"/>
    </source>
</evidence>